<dbReference type="Proteomes" id="UP000237718">
    <property type="component" value="Unassembled WGS sequence"/>
</dbReference>
<sequence>MMFFRDVMSGLFGDVPWTEDVPDLMGGDVLSDILPWRVYDPEKKIYHFQHGNGFLIEVGAAIGQSDMAENVGGVIAANLPSDATFQVLNWTSPAIDPITGHWKKARLGRTPLVDEMVRQREAHLKNLRFGMEEDGARAIPFDRHIFIAVWLENDDLSIADEKRLSSMRSGLRNVFNTVSWAEDVEPRRFLAFLRELFHTARPAGSDGDWNEEAYDEHMPLNYQMPGATLRVSSDALTFSGTPEMSATVASVNAYPPEWVFGLGMALNGDPARLMDRPVGPVLTSFTLKAMSVQKAGAYIVKKRGAAEHASTTSFGKFIPNFAEKKREIEDLAGEINAGERLFETLYTVVSYAKGGATDAQMASSEVESIYRRQRVKLSKDTYLQLPLFMASLPFGCSDKMMSDFGRQMRMRLMKSAASMSFLPLHGEWMGNGRGQGMLLAGRQGQMFQWNNFVSAGNYNVAVVGKSGAGKSVFMQELSVGIYTAGGRVLVIDDGYSFKTTAEILGGKFIAFDGQTRNRLNPFSLLDVDSMVSDDYRTDAIELVTRVVATMADLGSNSSGRVEGVEEDYIRAAISKVWNEKGSAGEITDVRDHLKEAAKEESRLPDVVRKLDAYSIGGAYGPYFEGEANIALDAPFTVVELSDIKGQAGLEATILQIVMFLGTELMYKTPRSVPVAIVIDEAWDLLKGEATAKFIEGVVRRARKYTGALITGTQSMQDYKANPAANVCLENSDFRIFLAQKPESIDALGSIDPPVKMLLKSITSVPGRFSELAIQMPEGFAYGRLLLDPFSLAVFSSKGSTVERMNHYKAQGMTTVEAIKTLVERGEVS</sequence>
<dbReference type="InterPro" id="IPR027417">
    <property type="entry name" value="P-loop_NTPase"/>
</dbReference>
<dbReference type="OrthoDB" id="9816422at2"/>
<dbReference type="PANTHER" id="PTHR38467">
    <property type="match status" value="1"/>
</dbReference>
<name>A0A2T1AAG0_TRISK</name>
<gene>
    <name evidence="2" type="ORF">CLV89_11437</name>
</gene>
<dbReference type="PANTHER" id="PTHR38467:SF1">
    <property type="entry name" value="CONJUGATIVE TRANSFER: ASSEMBLY"/>
    <property type="match status" value="1"/>
</dbReference>
<dbReference type="GO" id="GO:0005524">
    <property type="term" value="F:ATP binding"/>
    <property type="evidence" value="ECO:0007669"/>
    <property type="project" value="UniProtKB-KW"/>
</dbReference>
<dbReference type="SUPFAM" id="SSF52540">
    <property type="entry name" value="P-loop containing nucleoside triphosphate hydrolases"/>
    <property type="match status" value="1"/>
</dbReference>
<proteinExistence type="predicted"/>
<dbReference type="Pfam" id="PF19044">
    <property type="entry name" value="P-loop_TraG"/>
    <property type="match status" value="1"/>
</dbReference>
<dbReference type="RefSeq" id="WP_106165006.1">
    <property type="nucleotide sequence ID" value="NZ_JBLWXK010000015.1"/>
</dbReference>
<protein>
    <submittedName>
        <fullName evidence="2">Conjugal transfer ATP-binding protein TraC</fullName>
    </submittedName>
</protein>
<dbReference type="InterPro" id="IPR025955">
    <property type="entry name" value="TraC/Conjuga_ATPase"/>
</dbReference>
<dbReference type="InterPro" id="IPR053155">
    <property type="entry name" value="F-pilin_assembly_TraC"/>
</dbReference>
<evidence type="ECO:0000313" key="2">
    <source>
        <dbReference type="EMBL" id="PRZ45586.1"/>
    </source>
</evidence>
<keyword evidence="2" id="KW-0547">Nucleotide-binding</keyword>
<dbReference type="InterPro" id="IPR043964">
    <property type="entry name" value="P-loop_TraG"/>
</dbReference>
<keyword evidence="2" id="KW-0067">ATP-binding</keyword>
<dbReference type="AlphaFoldDB" id="A0A2T1AAG0"/>
<accession>A0A2T1AAG0</accession>
<dbReference type="Gene3D" id="3.40.50.300">
    <property type="entry name" value="P-loop containing nucleotide triphosphate hydrolases"/>
    <property type="match status" value="1"/>
</dbReference>
<reference evidence="2 3" key="1">
    <citation type="submission" date="2018-03" db="EMBL/GenBank/DDBJ databases">
        <title>Genomic Encyclopedia of Archaeal and Bacterial Type Strains, Phase II (KMG-II): from individual species to whole genera.</title>
        <authorList>
            <person name="Goeker M."/>
        </authorList>
    </citation>
    <scope>NUCLEOTIDE SEQUENCE [LARGE SCALE GENOMIC DNA]</scope>
    <source>
        <strain evidence="2 3">DSM 25328</strain>
    </source>
</reference>
<evidence type="ECO:0000259" key="1">
    <source>
        <dbReference type="Pfam" id="PF19044"/>
    </source>
</evidence>
<dbReference type="EMBL" id="PVUF01000014">
    <property type="protein sequence ID" value="PRZ45586.1"/>
    <property type="molecule type" value="Genomic_DNA"/>
</dbReference>
<feature type="domain" description="TraG P-loop" evidence="1">
    <location>
        <begin position="456"/>
        <end position="740"/>
    </location>
</feature>
<dbReference type="Gene3D" id="1.10.8.730">
    <property type="match status" value="1"/>
</dbReference>
<evidence type="ECO:0000313" key="3">
    <source>
        <dbReference type="Proteomes" id="UP000237718"/>
    </source>
</evidence>
<dbReference type="Pfam" id="PF11130">
    <property type="entry name" value="TraC_F_IV"/>
    <property type="match status" value="1"/>
</dbReference>
<organism evidence="2 3">
    <name type="scientific">Tritonibacter scottomollicae</name>
    <name type="common">Epibacterium scottomollicae</name>
    <dbReference type="NCBI Taxonomy" id="483013"/>
    <lineage>
        <taxon>Bacteria</taxon>
        <taxon>Pseudomonadati</taxon>
        <taxon>Pseudomonadota</taxon>
        <taxon>Alphaproteobacteria</taxon>
        <taxon>Rhodobacterales</taxon>
        <taxon>Paracoccaceae</taxon>
        <taxon>Tritonibacter</taxon>
    </lineage>
</organism>
<comment type="caution">
    <text evidence="2">The sequence shown here is derived from an EMBL/GenBank/DDBJ whole genome shotgun (WGS) entry which is preliminary data.</text>
</comment>